<feature type="domain" description="Tyr recombinase" evidence="6">
    <location>
        <begin position="283"/>
        <end position="480"/>
    </location>
</feature>
<accession>A0A1H4JK71</accession>
<dbReference type="InterPro" id="IPR044068">
    <property type="entry name" value="CB"/>
</dbReference>
<keyword evidence="9" id="KW-1185">Reference proteome</keyword>
<evidence type="ECO:0000313" key="8">
    <source>
        <dbReference type="EMBL" id="SEB46749.1"/>
    </source>
</evidence>
<evidence type="ECO:0000313" key="9">
    <source>
        <dbReference type="Proteomes" id="UP000199622"/>
    </source>
</evidence>
<dbReference type="OrthoDB" id="4326943at2"/>
<dbReference type="Pfam" id="PF14659">
    <property type="entry name" value="Phage_int_SAM_3"/>
    <property type="match status" value="1"/>
</dbReference>
<sequence length="498" mass="55011">MTQQHFSGSTFKRCSCKHPDTRKRLGATCPKLKRRNGTWSSEHGTWYFQAELPHRHDGIRRTRRRGGYATQTLAQDVLDKMAALVEAAEPHGGAALLAIGDLIDDRLQTGEPLPEPEEIAQQLNAGTRALGNQIPTVAEWLATWLARRRKLRGGTKLSYSSHIRLWLEPYLGHYRLDALTVEHVAGMFDAMAERNDAILAARASDDPQIRKSVRGVRTMGAATMQRYRATLRAALNAAIRDPKLNITFNPASHVELDSGKRPKALLWTPERVERWKRTGEKPSRVMVWTPEQVGRFLDHAEGHPYYVLLHLIAYRGLRRGEACGLPWWDVDLTAASITITTAFVQVGWTPEFGEPKSEASGRSIALDNATVDVLNAQKQRQEALRLAAGADWAEHGLVCTELDGSPLHPAKLTDAFHVIADAAELPPVRLHDLRHGAATLMLAAGADLKVVQELLGHSSIAITADTYTHVLPELAHETAEAAASIVPRRGQHQLPPAA</sequence>
<protein>
    <submittedName>
        <fullName evidence="8">Site-specific recombinase XerD</fullName>
    </submittedName>
</protein>
<evidence type="ECO:0000256" key="2">
    <source>
        <dbReference type="ARBA" id="ARBA00022908"/>
    </source>
</evidence>
<dbReference type="PROSITE" id="PS51898">
    <property type="entry name" value="TYR_RECOMBINASE"/>
    <property type="match status" value="1"/>
</dbReference>
<evidence type="ECO:0000256" key="5">
    <source>
        <dbReference type="PROSITE-ProRule" id="PRU01248"/>
    </source>
</evidence>
<dbReference type="InterPro" id="IPR002104">
    <property type="entry name" value="Integrase_catalytic"/>
</dbReference>
<feature type="domain" description="Core-binding (CB)" evidence="7">
    <location>
        <begin position="135"/>
        <end position="239"/>
    </location>
</feature>
<dbReference type="STRING" id="208445.SAMN04489727_1984"/>
<dbReference type="CDD" id="cd01189">
    <property type="entry name" value="INT_ICEBs1_C_like"/>
    <property type="match status" value="1"/>
</dbReference>
<dbReference type="GO" id="GO:0006310">
    <property type="term" value="P:DNA recombination"/>
    <property type="evidence" value="ECO:0007669"/>
    <property type="project" value="UniProtKB-KW"/>
</dbReference>
<dbReference type="InterPro" id="IPR013762">
    <property type="entry name" value="Integrase-like_cat_sf"/>
</dbReference>
<proteinExistence type="inferred from homology"/>
<dbReference type="Gene3D" id="1.10.150.130">
    <property type="match status" value="1"/>
</dbReference>
<dbReference type="EMBL" id="FNSO01000003">
    <property type="protein sequence ID" value="SEB46749.1"/>
    <property type="molecule type" value="Genomic_DNA"/>
</dbReference>
<evidence type="ECO:0000256" key="3">
    <source>
        <dbReference type="ARBA" id="ARBA00023125"/>
    </source>
</evidence>
<dbReference type="GO" id="GO:0015074">
    <property type="term" value="P:DNA integration"/>
    <property type="evidence" value="ECO:0007669"/>
    <property type="project" value="UniProtKB-KW"/>
</dbReference>
<evidence type="ECO:0000256" key="1">
    <source>
        <dbReference type="ARBA" id="ARBA00008857"/>
    </source>
</evidence>
<gene>
    <name evidence="8" type="ORF">SAMN04489727_1984</name>
</gene>
<dbReference type="Proteomes" id="UP000199622">
    <property type="component" value="Unassembled WGS sequence"/>
</dbReference>
<evidence type="ECO:0000256" key="4">
    <source>
        <dbReference type="ARBA" id="ARBA00023172"/>
    </source>
</evidence>
<dbReference type="Gene3D" id="1.10.443.10">
    <property type="entry name" value="Intergrase catalytic core"/>
    <property type="match status" value="1"/>
</dbReference>
<evidence type="ECO:0000259" key="7">
    <source>
        <dbReference type="PROSITE" id="PS51900"/>
    </source>
</evidence>
<dbReference type="InterPro" id="IPR011010">
    <property type="entry name" value="DNA_brk_join_enz"/>
</dbReference>
<keyword evidence="3 5" id="KW-0238">DNA-binding</keyword>
<keyword evidence="4" id="KW-0233">DNA recombination</keyword>
<dbReference type="InterPro" id="IPR004107">
    <property type="entry name" value="Integrase_SAM-like_N"/>
</dbReference>
<dbReference type="PANTHER" id="PTHR30349">
    <property type="entry name" value="PHAGE INTEGRASE-RELATED"/>
    <property type="match status" value="1"/>
</dbReference>
<dbReference type="PROSITE" id="PS51900">
    <property type="entry name" value="CB"/>
    <property type="match status" value="1"/>
</dbReference>
<dbReference type="GO" id="GO:0003677">
    <property type="term" value="F:DNA binding"/>
    <property type="evidence" value="ECO:0007669"/>
    <property type="project" value="UniProtKB-UniRule"/>
</dbReference>
<dbReference type="InterPro" id="IPR010998">
    <property type="entry name" value="Integrase_recombinase_N"/>
</dbReference>
<name>A0A1H4JK71_9PSEU</name>
<dbReference type="AlphaFoldDB" id="A0A1H4JK71"/>
<reference evidence="9" key="1">
    <citation type="submission" date="2016-10" db="EMBL/GenBank/DDBJ databases">
        <authorList>
            <person name="Varghese N."/>
            <person name="Submissions S."/>
        </authorList>
    </citation>
    <scope>NUCLEOTIDE SEQUENCE [LARGE SCALE GENOMIC DNA]</scope>
    <source>
        <strain evidence="9">DSM 44544</strain>
    </source>
</reference>
<dbReference type="PANTHER" id="PTHR30349:SF41">
    <property type="entry name" value="INTEGRASE_RECOMBINASE PROTEIN MJ0367-RELATED"/>
    <property type="match status" value="1"/>
</dbReference>
<comment type="similarity">
    <text evidence="1">Belongs to the 'phage' integrase family.</text>
</comment>
<dbReference type="SUPFAM" id="SSF56349">
    <property type="entry name" value="DNA breaking-rejoining enzymes"/>
    <property type="match status" value="1"/>
</dbReference>
<organism evidence="8 9">
    <name type="scientific">Amycolatopsis tolypomycina</name>
    <dbReference type="NCBI Taxonomy" id="208445"/>
    <lineage>
        <taxon>Bacteria</taxon>
        <taxon>Bacillati</taxon>
        <taxon>Actinomycetota</taxon>
        <taxon>Actinomycetes</taxon>
        <taxon>Pseudonocardiales</taxon>
        <taxon>Pseudonocardiaceae</taxon>
        <taxon>Amycolatopsis</taxon>
    </lineage>
</organism>
<dbReference type="InterPro" id="IPR050090">
    <property type="entry name" value="Tyrosine_recombinase_XerCD"/>
</dbReference>
<evidence type="ECO:0000259" key="6">
    <source>
        <dbReference type="PROSITE" id="PS51898"/>
    </source>
</evidence>
<dbReference type="Pfam" id="PF00589">
    <property type="entry name" value="Phage_integrase"/>
    <property type="match status" value="1"/>
</dbReference>
<keyword evidence="2" id="KW-0229">DNA integration</keyword>